<comment type="caution">
    <text evidence="1">The sequence shown here is derived from an EMBL/GenBank/DDBJ whole genome shotgun (WGS) entry which is preliminary data.</text>
</comment>
<evidence type="ECO:0000313" key="2">
    <source>
        <dbReference type="Proteomes" id="UP000604737"/>
    </source>
</evidence>
<dbReference type="InterPro" id="IPR034660">
    <property type="entry name" value="DinB/YfiT-like"/>
</dbReference>
<dbReference type="PANTHER" id="PTHR36922">
    <property type="entry name" value="BLL2446 PROTEIN"/>
    <property type="match status" value="1"/>
</dbReference>
<evidence type="ECO:0008006" key="3">
    <source>
        <dbReference type="Google" id="ProtNLM"/>
    </source>
</evidence>
<accession>A0ABQ3H4H0</accession>
<dbReference type="SUPFAM" id="SSF109854">
    <property type="entry name" value="DinB/YfiT-like putative metalloenzymes"/>
    <property type="match status" value="1"/>
</dbReference>
<proteinExistence type="predicted"/>
<keyword evidence="2" id="KW-1185">Reference proteome</keyword>
<evidence type="ECO:0000313" key="1">
    <source>
        <dbReference type="EMBL" id="GHD64525.1"/>
    </source>
</evidence>
<dbReference type="EMBL" id="BMYO01000006">
    <property type="protein sequence ID" value="GHD64525.1"/>
    <property type="molecule type" value="Genomic_DNA"/>
</dbReference>
<sequence length="167" mass="18617">MSLSYFQLSVPVYVRMLGNLSRLLDLAAGYCSEQQIDEKVLLQSRLFPNMYPLLKQVQIATDQAKGSIGRLSGITPPKFDDTETSIAELRERISAVLSYLETVPADALDGTAGKTVTMPWMPDRPMQGEFYLLNFALPNVYFHISTAYNILRHNGVPLGKADFIGEI</sequence>
<dbReference type="Pfam" id="PF09351">
    <property type="entry name" value="DUF1993"/>
    <property type="match status" value="1"/>
</dbReference>
<organism evidence="1 2">
    <name type="scientific">Jeongeupia chitinilytica</name>
    <dbReference type="NCBI Taxonomy" id="1041641"/>
    <lineage>
        <taxon>Bacteria</taxon>
        <taxon>Pseudomonadati</taxon>
        <taxon>Pseudomonadota</taxon>
        <taxon>Betaproteobacteria</taxon>
        <taxon>Neisseriales</taxon>
        <taxon>Chitinibacteraceae</taxon>
        <taxon>Jeongeupia</taxon>
    </lineage>
</organism>
<dbReference type="InterPro" id="IPR018531">
    <property type="entry name" value="DUF1993"/>
</dbReference>
<protein>
    <recommendedName>
        <fullName evidence="3">DUF1993 domain-containing protein</fullName>
    </recommendedName>
</protein>
<dbReference type="Proteomes" id="UP000604737">
    <property type="component" value="Unassembled WGS sequence"/>
</dbReference>
<gene>
    <name evidence="1" type="ORF">GCM10007350_23860</name>
</gene>
<dbReference type="PANTHER" id="PTHR36922:SF1">
    <property type="entry name" value="DUF1993 DOMAIN-CONTAINING PROTEIN"/>
    <property type="match status" value="1"/>
</dbReference>
<dbReference type="Gene3D" id="1.20.120.450">
    <property type="entry name" value="dinb family like domain"/>
    <property type="match status" value="1"/>
</dbReference>
<dbReference type="RefSeq" id="WP_189461101.1">
    <property type="nucleotide sequence ID" value="NZ_BMYO01000006.1"/>
</dbReference>
<reference evidence="2" key="1">
    <citation type="journal article" date="2019" name="Int. J. Syst. Evol. Microbiol.">
        <title>The Global Catalogue of Microorganisms (GCM) 10K type strain sequencing project: providing services to taxonomists for standard genome sequencing and annotation.</title>
        <authorList>
            <consortium name="The Broad Institute Genomics Platform"/>
            <consortium name="The Broad Institute Genome Sequencing Center for Infectious Disease"/>
            <person name="Wu L."/>
            <person name="Ma J."/>
        </authorList>
    </citation>
    <scope>NUCLEOTIDE SEQUENCE [LARGE SCALE GENOMIC DNA]</scope>
    <source>
        <strain evidence="2">KCTC 23701</strain>
    </source>
</reference>
<name>A0ABQ3H4H0_9NEIS</name>